<dbReference type="RefSeq" id="WP_379876057.1">
    <property type="nucleotide sequence ID" value="NZ_JBHUIP010000009.1"/>
</dbReference>
<dbReference type="Pfam" id="PF03091">
    <property type="entry name" value="CutA1"/>
    <property type="match status" value="1"/>
</dbReference>
<comment type="caution">
    <text evidence="2">The sequence shown here is derived from an EMBL/GenBank/DDBJ whole genome shotgun (WGS) entry which is preliminary data.</text>
</comment>
<dbReference type="SUPFAM" id="SSF54913">
    <property type="entry name" value="GlnB-like"/>
    <property type="match status" value="1"/>
</dbReference>
<protein>
    <submittedName>
        <fullName evidence="2">Divalent-cation tolerance protein CutA</fullName>
    </submittedName>
</protein>
<name>A0ABW5DRH5_9PROT</name>
<evidence type="ECO:0000313" key="2">
    <source>
        <dbReference type="EMBL" id="MFD2263085.1"/>
    </source>
</evidence>
<dbReference type="InterPro" id="IPR004323">
    <property type="entry name" value="Ion_tolerance_CutA"/>
</dbReference>
<dbReference type="InterPro" id="IPR015867">
    <property type="entry name" value="N-reg_PII/ATP_PRibTrfase_C"/>
</dbReference>
<proteinExistence type="inferred from homology"/>
<sequence length="108" mass="11654">MAHDVTLIYAVLPDVDAARAIAGTLVEERLIACANILPGTTSIYRWEGEICEAQEVVMICKTSADQAVAARDRLAALHPYDVPAILELPTSGGHFPFQSWVTAETDNS</sequence>
<keyword evidence="3" id="KW-1185">Reference proteome</keyword>
<dbReference type="PANTHER" id="PTHR23419:SF8">
    <property type="entry name" value="FI09726P"/>
    <property type="match status" value="1"/>
</dbReference>
<dbReference type="PANTHER" id="PTHR23419">
    <property type="entry name" value="DIVALENT CATION TOLERANCE CUTA-RELATED"/>
    <property type="match status" value="1"/>
</dbReference>
<reference evidence="3" key="1">
    <citation type="journal article" date="2019" name="Int. J. Syst. Evol. Microbiol.">
        <title>The Global Catalogue of Microorganisms (GCM) 10K type strain sequencing project: providing services to taxonomists for standard genome sequencing and annotation.</title>
        <authorList>
            <consortium name="The Broad Institute Genomics Platform"/>
            <consortium name="The Broad Institute Genome Sequencing Center for Infectious Disease"/>
            <person name="Wu L."/>
            <person name="Ma J."/>
        </authorList>
    </citation>
    <scope>NUCLEOTIDE SEQUENCE [LARGE SCALE GENOMIC DNA]</scope>
    <source>
        <strain evidence="3">CGMCC 1.19062</strain>
    </source>
</reference>
<gene>
    <name evidence="2" type="primary">cutA</name>
    <name evidence="2" type="ORF">ACFSM5_09325</name>
</gene>
<accession>A0ABW5DRH5</accession>
<comment type="similarity">
    <text evidence="1">Belongs to the CutA family.</text>
</comment>
<dbReference type="InterPro" id="IPR011322">
    <property type="entry name" value="N-reg_PII-like_a/b"/>
</dbReference>
<evidence type="ECO:0000313" key="3">
    <source>
        <dbReference type="Proteomes" id="UP001597295"/>
    </source>
</evidence>
<dbReference type="Proteomes" id="UP001597295">
    <property type="component" value="Unassembled WGS sequence"/>
</dbReference>
<dbReference type="Gene3D" id="3.30.70.120">
    <property type="match status" value="1"/>
</dbReference>
<evidence type="ECO:0000256" key="1">
    <source>
        <dbReference type="ARBA" id="ARBA00010169"/>
    </source>
</evidence>
<organism evidence="2 3">
    <name type="scientific">Lacibacterium aquatile</name>
    <dbReference type="NCBI Taxonomy" id="1168082"/>
    <lineage>
        <taxon>Bacteria</taxon>
        <taxon>Pseudomonadati</taxon>
        <taxon>Pseudomonadota</taxon>
        <taxon>Alphaproteobacteria</taxon>
        <taxon>Rhodospirillales</taxon>
        <taxon>Rhodospirillaceae</taxon>
    </lineage>
</organism>
<dbReference type="EMBL" id="JBHUIP010000009">
    <property type="protein sequence ID" value="MFD2263085.1"/>
    <property type="molecule type" value="Genomic_DNA"/>
</dbReference>